<sequence length="261" mass="29130">MLFKLTRLSSIFLKSCPKNYNLTTKVLLTQCKSLSSTFSSPNNLTSTLNFNRFYSSTGGIAKEMEAFLTEEIKAEKANSKPVSSVPGFEVKADGAMVELTRKFKDESIRIRLNVNGSTTDDEMPEAPDAESMAGGPILSKPTFSIEIIKPSGKTLCLSCNFANDMPFEGEDQSVQGQEQPSEDIFEIDGITVLDKPENEIDETVYMGDASLIDGQLYDILMDYLDERGIGKEFASHLIDYCTAYEHERYIKLLEDLKNFVK</sequence>
<dbReference type="Gene3D" id="3.10.280.10">
    <property type="entry name" value="Mitochondrial glycoprotein"/>
    <property type="match status" value="1"/>
</dbReference>
<gene>
    <name evidence="3" type="primary">107363442</name>
</gene>
<dbReference type="KEGG" id="tut:107363442"/>
<feature type="compositionally biased region" description="Acidic residues" evidence="2">
    <location>
        <begin position="119"/>
        <end position="128"/>
    </location>
</feature>
<name>T1KFT3_TETUR</name>
<dbReference type="Proteomes" id="UP000015104">
    <property type="component" value="Unassembled WGS sequence"/>
</dbReference>
<accession>T1KFT3</accession>
<dbReference type="STRING" id="32264.T1KFT3"/>
<comment type="similarity">
    <text evidence="1">Belongs to the MAM33 family.</text>
</comment>
<evidence type="ECO:0000313" key="4">
    <source>
        <dbReference type="Proteomes" id="UP000015104"/>
    </source>
</evidence>
<dbReference type="InterPro" id="IPR036561">
    <property type="entry name" value="MAM33_sf"/>
</dbReference>
<dbReference type="Pfam" id="PF02330">
    <property type="entry name" value="MAM33"/>
    <property type="match status" value="1"/>
</dbReference>
<dbReference type="HOGENOM" id="CLU_083914_1_0_1"/>
<dbReference type="SUPFAM" id="SSF54529">
    <property type="entry name" value="Mitochondrial glycoprotein MAM33-like"/>
    <property type="match status" value="1"/>
</dbReference>
<dbReference type="EMBL" id="CAEY01000038">
    <property type="status" value="NOT_ANNOTATED_CDS"/>
    <property type="molecule type" value="Genomic_DNA"/>
</dbReference>
<dbReference type="GO" id="GO:0005759">
    <property type="term" value="C:mitochondrial matrix"/>
    <property type="evidence" value="ECO:0007669"/>
    <property type="project" value="InterPro"/>
</dbReference>
<dbReference type="GO" id="GO:0042256">
    <property type="term" value="P:cytosolic ribosome assembly"/>
    <property type="evidence" value="ECO:0007669"/>
    <property type="project" value="TreeGrafter"/>
</dbReference>
<dbReference type="PANTHER" id="PTHR10826">
    <property type="entry name" value="COMPLEMENT COMPONENT 1"/>
    <property type="match status" value="1"/>
</dbReference>
<dbReference type="OrthoDB" id="278212at2759"/>
<feature type="region of interest" description="Disordered" evidence="2">
    <location>
        <begin position="116"/>
        <end position="135"/>
    </location>
</feature>
<proteinExistence type="inferred from homology"/>
<evidence type="ECO:0000256" key="2">
    <source>
        <dbReference type="SAM" id="MobiDB-lite"/>
    </source>
</evidence>
<evidence type="ECO:0000256" key="1">
    <source>
        <dbReference type="ARBA" id="ARBA00005457"/>
    </source>
</evidence>
<dbReference type="AlphaFoldDB" id="T1KFT3"/>
<organism evidence="3 4">
    <name type="scientific">Tetranychus urticae</name>
    <name type="common">Two-spotted spider mite</name>
    <dbReference type="NCBI Taxonomy" id="32264"/>
    <lineage>
        <taxon>Eukaryota</taxon>
        <taxon>Metazoa</taxon>
        <taxon>Ecdysozoa</taxon>
        <taxon>Arthropoda</taxon>
        <taxon>Chelicerata</taxon>
        <taxon>Arachnida</taxon>
        <taxon>Acari</taxon>
        <taxon>Acariformes</taxon>
        <taxon>Trombidiformes</taxon>
        <taxon>Prostigmata</taxon>
        <taxon>Eleutherengona</taxon>
        <taxon>Raphignathae</taxon>
        <taxon>Tetranychoidea</taxon>
        <taxon>Tetranychidae</taxon>
        <taxon>Tetranychus</taxon>
    </lineage>
</organism>
<dbReference type="EnsemblMetazoa" id="tetur10g04280.1">
    <property type="protein sequence ID" value="tetur10g04280.1"/>
    <property type="gene ID" value="tetur10g04280"/>
</dbReference>
<evidence type="ECO:0008006" key="5">
    <source>
        <dbReference type="Google" id="ProtNLM"/>
    </source>
</evidence>
<keyword evidence="4" id="KW-1185">Reference proteome</keyword>
<dbReference type="eggNOG" id="KOG4024">
    <property type="taxonomic scope" value="Eukaryota"/>
</dbReference>
<evidence type="ECO:0000313" key="3">
    <source>
        <dbReference type="EnsemblMetazoa" id="tetur10g04280.1"/>
    </source>
</evidence>
<protein>
    <recommendedName>
        <fullName evidence="5">Complement component 1 Q subcomponent-binding protein, mitochondrial</fullName>
    </recommendedName>
</protein>
<reference evidence="3" key="2">
    <citation type="submission" date="2015-06" db="UniProtKB">
        <authorList>
            <consortium name="EnsemblMetazoa"/>
        </authorList>
    </citation>
    <scope>IDENTIFICATION</scope>
</reference>
<dbReference type="OMA" id="YEHTAYV"/>
<dbReference type="PANTHER" id="PTHR10826:SF1">
    <property type="entry name" value="COMPLEMENT COMPONENT 1 Q SUBCOMPONENT-BINDING PROTEIN, MITOCHONDRIAL"/>
    <property type="match status" value="1"/>
</dbReference>
<reference evidence="4" key="1">
    <citation type="submission" date="2011-08" db="EMBL/GenBank/DDBJ databases">
        <authorList>
            <person name="Rombauts S."/>
        </authorList>
    </citation>
    <scope>NUCLEOTIDE SEQUENCE</scope>
    <source>
        <strain evidence="4">London</strain>
    </source>
</reference>
<dbReference type="InterPro" id="IPR003428">
    <property type="entry name" value="MAM33"/>
</dbReference>